<dbReference type="CDD" id="cd07816">
    <property type="entry name" value="Bet_v1-like"/>
    <property type="match status" value="1"/>
</dbReference>
<evidence type="ECO:0000313" key="6">
    <source>
        <dbReference type="EMBL" id="KDP27861.1"/>
    </source>
</evidence>
<dbReference type="PRINTS" id="PR00634">
    <property type="entry name" value="BETALLERGEN"/>
</dbReference>
<evidence type="ECO:0000313" key="5">
    <source>
        <dbReference type="EMBL" id="KDP27860.1"/>
    </source>
</evidence>
<keyword evidence="2" id="KW-0611">Plant defense</keyword>
<name>A0A067JV66_JATCU</name>
<dbReference type="GO" id="GO:0005737">
    <property type="term" value="C:cytoplasm"/>
    <property type="evidence" value="ECO:0007669"/>
    <property type="project" value="TreeGrafter"/>
</dbReference>
<comment type="similarity">
    <text evidence="1">Belongs to the BetVI family.</text>
</comment>
<dbReference type="InterPro" id="IPR023393">
    <property type="entry name" value="START-like_dom_sf"/>
</dbReference>
<accession>A0A067JV66</accession>
<dbReference type="Pfam" id="PF00407">
    <property type="entry name" value="Bet_v_1"/>
    <property type="match status" value="1"/>
</dbReference>
<dbReference type="GO" id="GO:0005634">
    <property type="term" value="C:nucleus"/>
    <property type="evidence" value="ECO:0007669"/>
    <property type="project" value="TreeGrafter"/>
</dbReference>
<dbReference type="GO" id="GO:0009738">
    <property type="term" value="P:abscisic acid-activated signaling pathway"/>
    <property type="evidence" value="ECO:0007669"/>
    <property type="project" value="InterPro"/>
</dbReference>
<evidence type="ECO:0000256" key="1">
    <source>
        <dbReference type="ARBA" id="ARBA00009744"/>
    </source>
</evidence>
<evidence type="ECO:0000256" key="2">
    <source>
        <dbReference type="ARBA" id="ARBA00022821"/>
    </source>
</evidence>
<keyword evidence="7" id="KW-1185">Reference proteome</keyword>
<dbReference type="AlphaFoldDB" id="A0A067JV66"/>
<dbReference type="FunFam" id="3.30.530.20:FF:000007">
    <property type="entry name" value="Major pollen allergen Bet v 1-A"/>
    <property type="match status" value="1"/>
</dbReference>
<evidence type="ECO:0000313" key="7">
    <source>
        <dbReference type="Proteomes" id="UP000027138"/>
    </source>
</evidence>
<dbReference type="InterPro" id="IPR024949">
    <property type="entry name" value="Bet_v_I_allergen"/>
</dbReference>
<dbReference type="GO" id="GO:0004864">
    <property type="term" value="F:protein phosphatase inhibitor activity"/>
    <property type="evidence" value="ECO:0007669"/>
    <property type="project" value="InterPro"/>
</dbReference>
<dbReference type="GO" id="GO:0010427">
    <property type="term" value="F:abscisic acid binding"/>
    <property type="evidence" value="ECO:0007669"/>
    <property type="project" value="InterPro"/>
</dbReference>
<dbReference type="InterPro" id="IPR000916">
    <property type="entry name" value="Bet_v_I/MLP"/>
</dbReference>
<dbReference type="STRING" id="180498.A0A067JV66"/>
<sequence>MAILTTQTEIATAVPPAKLYKALLLEAHVYAPKILPQSIKSIVLLQGDGGVGTIKQTDFKEGFGVYLKVKVDAVDEGNLKYIYTAFEGEPWVETVEKATYEAEVVATPGGGSIYKATNKYYPKGNAEIDPSKIKEAEDTTDGFVKAVEAYLVANPDA</sequence>
<organism evidence="6 7">
    <name type="scientific">Jatropha curcas</name>
    <name type="common">Barbados nut</name>
    <dbReference type="NCBI Taxonomy" id="180498"/>
    <lineage>
        <taxon>Eukaryota</taxon>
        <taxon>Viridiplantae</taxon>
        <taxon>Streptophyta</taxon>
        <taxon>Embryophyta</taxon>
        <taxon>Tracheophyta</taxon>
        <taxon>Spermatophyta</taxon>
        <taxon>Magnoliopsida</taxon>
        <taxon>eudicotyledons</taxon>
        <taxon>Gunneridae</taxon>
        <taxon>Pentapetalae</taxon>
        <taxon>rosids</taxon>
        <taxon>fabids</taxon>
        <taxon>Malpighiales</taxon>
        <taxon>Euphorbiaceae</taxon>
        <taxon>Crotonoideae</taxon>
        <taxon>Jatropheae</taxon>
        <taxon>Jatropha</taxon>
    </lineage>
</organism>
<evidence type="ECO:0000256" key="3">
    <source>
        <dbReference type="ARBA" id="ARBA00023265"/>
    </source>
</evidence>
<dbReference type="GO" id="GO:0006952">
    <property type="term" value="P:defense response"/>
    <property type="evidence" value="ECO:0007669"/>
    <property type="project" value="UniProtKB-KW"/>
</dbReference>
<dbReference type="Gene3D" id="3.30.530.20">
    <property type="match status" value="1"/>
</dbReference>
<dbReference type="PANTHER" id="PTHR31213">
    <property type="entry name" value="OS08G0374000 PROTEIN-RELATED"/>
    <property type="match status" value="1"/>
</dbReference>
<dbReference type="InterPro" id="IPR050279">
    <property type="entry name" value="Plant_def-hormone_signal"/>
</dbReference>
<dbReference type="PANTHER" id="PTHR31213:SF55">
    <property type="entry name" value="STRESS-INDUCED PROTEIN SAM22"/>
    <property type="match status" value="1"/>
</dbReference>
<dbReference type="EMBL" id="KK914794">
    <property type="protein sequence ID" value="KDP27861.1"/>
    <property type="molecule type" value="Genomic_DNA"/>
</dbReference>
<keyword evidence="3" id="KW-0568">Pathogenesis-related protein</keyword>
<reference evidence="6 7" key="1">
    <citation type="journal article" date="2014" name="PLoS ONE">
        <title>Global Analysis of Gene Expression Profiles in Physic Nut (Jatropha curcas L.) Seedlings Exposed to Salt Stress.</title>
        <authorList>
            <person name="Zhang L."/>
            <person name="Zhang C."/>
            <person name="Wu P."/>
            <person name="Chen Y."/>
            <person name="Li M."/>
            <person name="Jiang H."/>
            <person name="Wu G."/>
        </authorList>
    </citation>
    <scope>NUCLEOTIDE SEQUENCE [LARGE SCALE GENOMIC DNA]</scope>
    <source>
        <strain evidence="7">cv. GZQX0401</strain>
        <tissue evidence="6">Young leaves</tissue>
    </source>
</reference>
<dbReference type="GO" id="GO:0038023">
    <property type="term" value="F:signaling receptor activity"/>
    <property type="evidence" value="ECO:0007669"/>
    <property type="project" value="InterPro"/>
</dbReference>
<feature type="domain" description="Bet v I/Major latex protein" evidence="4">
    <location>
        <begin position="5"/>
        <end position="153"/>
    </location>
</feature>
<dbReference type="SUPFAM" id="SSF55961">
    <property type="entry name" value="Bet v1-like"/>
    <property type="match status" value="1"/>
</dbReference>
<dbReference type="EMBL" id="KK914794">
    <property type="protein sequence ID" value="KDP27860.1"/>
    <property type="molecule type" value="Genomic_DNA"/>
</dbReference>
<evidence type="ECO:0000259" key="4">
    <source>
        <dbReference type="Pfam" id="PF00407"/>
    </source>
</evidence>
<dbReference type="Proteomes" id="UP000027138">
    <property type="component" value="Unassembled WGS sequence"/>
</dbReference>
<dbReference type="OrthoDB" id="811578at2759"/>
<dbReference type="KEGG" id="jcu:105643485"/>
<protein>
    <recommendedName>
        <fullName evidence="4">Bet v I/Major latex protein domain-containing protein</fullName>
    </recommendedName>
</protein>
<proteinExistence type="inferred from homology"/>
<gene>
    <name evidence="5" type="ORF">JCGZ_18940</name>
    <name evidence="6" type="ORF">JCGZ_18941</name>
</gene>